<gene>
    <name evidence="1" type="ORF">ACJMK2_040989</name>
</gene>
<dbReference type="PANTHER" id="PTHR45913:SF5">
    <property type="entry name" value="GENERAL TRANSCRIPTION FACTOR II-I REPEAT DOMAIN-CONTAINING PROTEIN 2A-LIKE PROTEIN"/>
    <property type="match status" value="1"/>
</dbReference>
<name>A0ABD3W3N0_SINWO</name>
<evidence type="ECO:0008006" key="3">
    <source>
        <dbReference type="Google" id="ProtNLM"/>
    </source>
</evidence>
<evidence type="ECO:0000313" key="2">
    <source>
        <dbReference type="Proteomes" id="UP001634394"/>
    </source>
</evidence>
<dbReference type="Proteomes" id="UP001634394">
    <property type="component" value="Unassembled WGS sequence"/>
</dbReference>
<protein>
    <recommendedName>
        <fullName evidence="3">General transcription factor II-I repeat domain-containing protein 2</fullName>
    </recommendedName>
</protein>
<sequence length="247" mass="28420">MASGSKDAGPKKRRVTEELRHFQDGWNMNYFFVEFKTKPICLICNNSVSVTKEYSTKRHYEAKHANKFDKYKGQFRQDQVSDLKRKLSAQRQIFTRADQESTCYIKASYAVAMILAKKSKPYSDDEIVKECLERVVEILCPEKKKDFSKICLSRQTITRRVDDIGKHIEDNLKNRASEFIFYALALDESTDITDTAKVAIFVRGVDAHFNKTEKLAALYPLKDTTCSRDLLGAVTATLNRFSLQLDN</sequence>
<dbReference type="AlphaFoldDB" id="A0ABD3W3N0"/>
<organism evidence="1 2">
    <name type="scientific">Sinanodonta woodiana</name>
    <name type="common">Chinese pond mussel</name>
    <name type="synonym">Anodonta woodiana</name>
    <dbReference type="NCBI Taxonomy" id="1069815"/>
    <lineage>
        <taxon>Eukaryota</taxon>
        <taxon>Metazoa</taxon>
        <taxon>Spiralia</taxon>
        <taxon>Lophotrochozoa</taxon>
        <taxon>Mollusca</taxon>
        <taxon>Bivalvia</taxon>
        <taxon>Autobranchia</taxon>
        <taxon>Heteroconchia</taxon>
        <taxon>Palaeoheterodonta</taxon>
        <taxon>Unionida</taxon>
        <taxon>Unionoidea</taxon>
        <taxon>Unionidae</taxon>
        <taxon>Unioninae</taxon>
        <taxon>Sinanodonta</taxon>
    </lineage>
</organism>
<evidence type="ECO:0000313" key="1">
    <source>
        <dbReference type="EMBL" id="KAL3868155.1"/>
    </source>
</evidence>
<dbReference type="PANTHER" id="PTHR45913">
    <property type="entry name" value="EPM2A-INTERACTING PROTEIN 1"/>
    <property type="match status" value="1"/>
</dbReference>
<dbReference type="EMBL" id="JBJQND010000008">
    <property type="protein sequence ID" value="KAL3868155.1"/>
    <property type="molecule type" value="Genomic_DNA"/>
</dbReference>
<accession>A0ABD3W3N0</accession>
<keyword evidence="2" id="KW-1185">Reference proteome</keyword>
<comment type="caution">
    <text evidence="1">The sequence shown here is derived from an EMBL/GenBank/DDBJ whole genome shotgun (WGS) entry which is preliminary data.</text>
</comment>
<reference evidence="1 2" key="1">
    <citation type="submission" date="2024-11" db="EMBL/GenBank/DDBJ databases">
        <title>Chromosome-level genome assembly of the freshwater bivalve Anodonta woodiana.</title>
        <authorList>
            <person name="Chen X."/>
        </authorList>
    </citation>
    <scope>NUCLEOTIDE SEQUENCE [LARGE SCALE GENOMIC DNA]</scope>
    <source>
        <strain evidence="1">MN2024</strain>
        <tissue evidence="1">Gills</tissue>
    </source>
</reference>
<proteinExistence type="predicted"/>